<protein>
    <recommendedName>
        <fullName evidence="4">Helix-hairpin-helix domain-containing protein</fullName>
    </recommendedName>
</protein>
<dbReference type="PROSITE" id="PS51257">
    <property type="entry name" value="PROKAR_LIPOPROTEIN"/>
    <property type="match status" value="1"/>
</dbReference>
<dbReference type="EMBL" id="BMID01000001">
    <property type="protein sequence ID" value="GGA00244.1"/>
    <property type="molecule type" value="Genomic_DNA"/>
</dbReference>
<proteinExistence type="predicted"/>
<evidence type="ECO:0008006" key="4">
    <source>
        <dbReference type="Google" id="ProtNLM"/>
    </source>
</evidence>
<organism evidence="2 3">
    <name type="scientific">Blastomonas marina</name>
    <dbReference type="NCBI Taxonomy" id="1867408"/>
    <lineage>
        <taxon>Bacteria</taxon>
        <taxon>Pseudomonadati</taxon>
        <taxon>Pseudomonadota</taxon>
        <taxon>Alphaproteobacteria</taxon>
        <taxon>Sphingomonadales</taxon>
        <taxon>Sphingomonadaceae</taxon>
        <taxon>Blastomonas</taxon>
    </lineage>
</organism>
<feature type="signal peptide" evidence="1">
    <location>
        <begin position="1"/>
        <end position="23"/>
    </location>
</feature>
<feature type="chain" id="PRO_5047163289" description="Helix-hairpin-helix domain-containing protein" evidence="1">
    <location>
        <begin position="24"/>
        <end position="172"/>
    </location>
</feature>
<sequence length="172" mass="18162">MRKLVFVAALSGSALALSACADAGEDPDEAAAAEMAEAEADADTTTADTETAGVLDANTATAEQLAAAGASEELAASIVAGQPYASTTAFNAVLLETLGEEEAAAMRANVFVPVNLNTATREDIALIPGMTERMIGEFLEYRPYENIEEFNREIGKYVDEAEVARFRQYVTL</sequence>
<dbReference type="SUPFAM" id="SSF47781">
    <property type="entry name" value="RuvA domain 2-like"/>
    <property type="match status" value="1"/>
</dbReference>
<evidence type="ECO:0000256" key="1">
    <source>
        <dbReference type="SAM" id="SignalP"/>
    </source>
</evidence>
<keyword evidence="1" id="KW-0732">Signal</keyword>
<dbReference type="Gene3D" id="1.10.150.320">
    <property type="entry name" value="Photosystem II 12 kDa extrinsic protein"/>
    <property type="match status" value="1"/>
</dbReference>
<dbReference type="RefSeq" id="WP_188641293.1">
    <property type="nucleotide sequence ID" value="NZ_BMID01000001.1"/>
</dbReference>
<comment type="caution">
    <text evidence="2">The sequence shown here is derived from an EMBL/GenBank/DDBJ whole genome shotgun (WGS) entry which is preliminary data.</text>
</comment>
<keyword evidence="3" id="KW-1185">Reference proteome</keyword>
<dbReference type="InterPro" id="IPR010994">
    <property type="entry name" value="RuvA_2-like"/>
</dbReference>
<name>A0ABQ1F654_9SPHN</name>
<accession>A0ABQ1F654</accession>
<evidence type="ECO:0000313" key="2">
    <source>
        <dbReference type="EMBL" id="GGA00244.1"/>
    </source>
</evidence>
<evidence type="ECO:0000313" key="3">
    <source>
        <dbReference type="Proteomes" id="UP000603317"/>
    </source>
</evidence>
<dbReference type="Proteomes" id="UP000603317">
    <property type="component" value="Unassembled WGS sequence"/>
</dbReference>
<reference evidence="3" key="1">
    <citation type="journal article" date="2019" name="Int. J. Syst. Evol. Microbiol.">
        <title>The Global Catalogue of Microorganisms (GCM) 10K type strain sequencing project: providing services to taxonomists for standard genome sequencing and annotation.</title>
        <authorList>
            <consortium name="The Broad Institute Genomics Platform"/>
            <consortium name="The Broad Institute Genome Sequencing Center for Infectious Disease"/>
            <person name="Wu L."/>
            <person name="Ma J."/>
        </authorList>
    </citation>
    <scope>NUCLEOTIDE SEQUENCE [LARGE SCALE GENOMIC DNA]</scope>
    <source>
        <strain evidence="3">CGMCC 1.15297</strain>
    </source>
</reference>
<gene>
    <name evidence="2" type="ORF">GCM10010923_06020</name>
</gene>